<evidence type="ECO:0000313" key="2">
    <source>
        <dbReference type="Proteomes" id="UP001500795"/>
    </source>
</evidence>
<keyword evidence="2" id="KW-1185">Reference proteome</keyword>
<dbReference type="InterPro" id="IPR052894">
    <property type="entry name" value="AsmA-related"/>
</dbReference>
<dbReference type="EMBL" id="BAABCX010000003">
    <property type="protein sequence ID" value="GAA3542990.1"/>
    <property type="molecule type" value="Genomic_DNA"/>
</dbReference>
<gene>
    <name evidence="1" type="ORF">GCM10022394_23670</name>
</gene>
<accession>A0ABP6W243</accession>
<protein>
    <submittedName>
        <fullName evidence="1">AsmA-like C-terminal region-containing protein</fullName>
    </submittedName>
</protein>
<name>A0ABP6W243_9GAMM</name>
<dbReference type="PANTHER" id="PTHR30441:SF8">
    <property type="entry name" value="DUF748 DOMAIN-CONTAINING PROTEIN"/>
    <property type="match status" value="1"/>
</dbReference>
<dbReference type="Proteomes" id="UP001500795">
    <property type="component" value="Unassembled WGS sequence"/>
</dbReference>
<dbReference type="PANTHER" id="PTHR30441">
    <property type="entry name" value="DUF748 DOMAIN-CONTAINING PROTEIN"/>
    <property type="match status" value="1"/>
</dbReference>
<dbReference type="RefSeq" id="WP_344958243.1">
    <property type="nucleotide sequence ID" value="NZ_BAABCX010000003.1"/>
</dbReference>
<proteinExistence type="predicted"/>
<evidence type="ECO:0000313" key="1">
    <source>
        <dbReference type="EMBL" id="GAA3542990.1"/>
    </source>
</evidence>
<organism evidence="1 2">
    <name type="scientific">Zobellella aerophila</name>
    <dbReference type="NCBI Taxonomy" id="870480"/>
    <lineage>
        <taxon>Bacteria</taxon>
        <taxon>Pseudomonadati</taxon>
        <taxon>Pseudomonadota</taxon>
        <taxon>Gammaproteobacteria</taxon>
        <taxon>Aeromonadales</taxon>
        <taxon>Aeromonadaceae</taxon>
        <taxon>Zobellella</taxon>
    </lineage>
</organism>
<comment type="caution">
    <text evidence="1">The sequence shown here is derived from an EMBL/GenBank/DDBJ whole genome shotgun (WGS) entry which is preliminary data.</text>
</comment>
<reference evidence="2" key="1">
    <citation type="journal article" date="2019" name="Int. J. Syst. Evol. Microbiol.">
        <title>The Global Catalogue of Microorganisms (GCM) 10K type strain sequencing project: providing services to taxonomists for standard genome sequencing and annotation.</title>
        <authorList>
            <consortium name="The Broad Institute Genomics Platform"/>
            <consortium name="The Broad Institute Genome Sequencing Center for Infectious Disease"/>
            <person name="Wu L."/>
            <person name="Ma J."/>
        </authorList>
    </citation>
    <scope>NUCLEOTIDE SEQUENCE [LARGE SCALE GENOMIC DNA]</scope>
    <source>
        <strain evidence="2">JCM 17110</strain>
    </source>
</reference>
<sequence length="676" mass="75399">MKKLGGFLLVLVLLLLVAGWLLLGFFDANRLKKPVLSWLNQQTELALEVGSLDFNPLHPYTLLAKDVRLGDWFSAKEVYLELAELSPRSGRVSVKLVDLIDPYIALDRATEVALPANLANVQIQELNTDNLSLTLADWQAHDINLHLSGWQPRKDGRWQLWSPLMVSGTAGELSHPLLEASQIELEGNIRGQQLTLNKLQSRLYDGLFDSQLSLKWPARELTLTGPQFSHNRLQFSRLPSLAPDWKIFVNRASFSDLSLNFPALTANGVSGTLRYGEWQEEGLPEMRGQWQAEEAVLDWLRLGQHRGQLLGSRERLGLSLQGKAYQGSVDAELGWYPEQGRLDIDKLQLLNTKLAWLPELRWPLPDIRIHKLNLSQGELLSADPALPLSIHGWQLFVTDLAWAGDQWRPLTEQARLDSNWFELAYDSLIARQTSVAARLTDTRLYLDQLSGQLLDGQLSAHGSMAVFPPYLAELELNGHQLDLSRISRWLRTDQDFSGKLDISGRLAGTPGDIPGWQGQLALSGQDIFIEQFNLDAWLRDRLQEQYPSPRQVDPLLAAMALTGGSAFIHQAELAGPINRGRWRLTGSALQTVRHLLAIRGELDLAGGWQLELGAINDSGCRELAIRLGGGWQTPSLSLYQPPLAEPCKAWYRGPVPYPAAGIPGRLKGALSPGNKE</sequence>